<evidence type="ECO:0000313" key="11">
    <source>
        <dbReference type="Proteomes" id="UP000746471"/>
    </source>
</evidence>
<feature type="DNA-binding region" description="OmpR/PhoB-type" evidence="7">
    <location>
        <begin position="131"/>
        <end position="231"/>
    </location>
</feature>
<dbReference type="EMBL" id="JAHBCL010000003">
    <property type="protein sequence ID" value="MBS7525584.1"/>
    <property type="molecule type" value="Genomic_DNA"/>
</dbReference>
<dbReference type="PANTHER" id="PTHR48111:SF73">
    <property type="entry name" value="ALKALINE PHOSPHATASE SYNTHESIS TRANSCRIPTIONAL REGULATORY PROTEIN PHOP"/>
    <property type="match status" value="1"/>
</dbReference>
<dbReference type="CDD" id="cd00383">
    <property type="entry name" value="trans_reg_C"/>
    <property type="match status" value="1"/>
</dbReference>
<gene>
    <name evidence="10" type="ORF">KHM83_02695</name>
</gene>
<keyword evidence="6" id="KW-0597">Phosphoprotein</keyword>
<feature type="domain" description="Response regulatory" evidence="8">
    <location>
        <begin position="4"/>
        <end position="118"/>
    </location>
</feature>
<comment type="function">
    <text evidence="5">May play the central regulatory role in sporulation. It may be an element of the effector pathway responsible for the activation of sporulation genes in response to nutritional stress. Spo0A may act in concert with spo0H (a sigma factor) to control the expression of some genes that are critical to the sporulation process.</text>
</comment>
<evidence type="ECO:0000259" key="8">
    <source>
        <dbReference type="PROSITE" id="PS50110"/>
    </source>
</evidence>
<dbReference type="PANTHER" id="PTHR48111">
    <property type="entry name" value="REGULATOR OF RPOS"/>
    <property type="match status" value="1"/>
</dbReference>
<dbReference type="InterPro" id="IPR001789">
    <property type="entry name" value="Sig_transdc_resp-reg_receiver"/>
</dbReference>
<protein>
    <recommendedName>
        <fullName evidence="1">Stage 0 sporulation protein A homolog</fullName>
    </recommendedName>
</protein>
<evidence type="ECO:0000256" key="2">
    <source>
        <dbReference type="ARBA" id="ARBA00023015"/>
    </source>
</evidence>
<reference evidence="10 11" key="1">
    <citation type="submission" date="2021-05" db="EMBL/GenBank/DDBJ databases">
        <title>Fusibacter ferrireducens sp. nov., an anaerobic, sulfur- and Fe-reducing bacterium isolated from the mangrove sediment.</title>
        <authorList>
            <person name="Qiu D."/>
        </authorList>
    </citation>
    <scope>NUCLEOTIDE SEQUENCE [LARGE SCALE GENOMIC DNA]</scope>
    <source>
        <strain evidence="10 11">DSM 12116</strain>
    </source>
</reference>
<organism evidence="10 11">
    <name type="scientific">Fusibacter paucivorans</name>
    <dbReference type="NCBI Taxonomy" id="76009"/>
    <lineage>
        <taxon>Bacteria</taxon>
        <taxon>Bacillati</taxon>
        <taxon>Bacillota</taxon>
        <taxon>Clostridia</taxon>
        <taxon>Eubacteriales</taxon>
        <taxon>Eubacteriales Family XII. Incertae Sedis</taxon>
        <taxon>Fusibacter</taxon>
    </lineage>
</organism>
<dbReference type="PROSITE" id="PS50110">
    <property type="entry name" value="RESPONSE_REGULATORY"/>
    <property type="match status" value="1"/>
</dbReference>
<feature type="domain" description="OmpR/PhoB-type" evidence="9">
    <location>
        <begin position="131"/>
        <end position="231"/>
    </location>
</feature>
<dbReference type="RefSeq" id="WP_213235369.1">
    <property type="nucleotide sequence ID" value="NZ_JAHBCL010000003.1"/>
</dbReference>
<keyword evidence="11" id="KW-1185">Reference proteome</keyword>
<dbReference type="InterPro" id="IPR001867">
    <property type="entry name" value="OmpR/PhoB-type_DNA-bd"/>
</dbReference>
<dbReference type="Proteomes" id="UP000746471">
    <property type="component" value="Unassembled WGS sequence"/>
</dbReference>
<dbReference type="InterPro" id="IPR036388">
    <property type="entry name" value="WH-like_DNA-bd_sf"/>
</dbReference>
<evidence type="ECO:0000313" key="10">
    <source>
        <dbReference type="EMBL" id="MBS7525584.1"/>
    </source>
</evidence>
<dbReference type="SMART" id="SM00862">
    <property type="entry name" value="Trans_reg_C"/>
    <property type="match status" value="1"/>
</dbReference>
<evidence type="ECO:0000256" key="4">
    <source>
        <dbReference type="ARBA" id="ARBA00023163"/>
    </source>
</evidence>
<dbReference type="PROSITE" id="PS51755">
    <property type="entry name" value="OMPR_PHOB"/>
    <property type="match status" value="1"/>
</dbReference>
<dbReference type="InterPro" id="IPR011006">
    <property type="entry name" value="CheY-like_superfamily"/>
</dbReference>
<evidence type="ECO:0000256" key="1">
    <source>
        <dbReference type="ARBA" id="ARBA00018672"/>
    </source>
</evidence>
<evidence type="ECO:0000256" key="5">
    <source>
        <dbReference type="ARBA" id="ARBA00024867"/>
    </source>
</evidence>
<dbReference type="SMART" id="SM00448">
    <property type="entry name" value="REC"/>
    <property type="match status" value="1"/>
</dbReference>
<name>A0ABS5PKD9_9FIRM</name>
<keyword evidence="3 7" id="KW-0238">DNA-binding</keyword>
<dbReference type="Gene3D" id="6.10.250.690">
    <property type="match status" value="1"/>
</dbReference>
<accession>A0ABS5PKD9</accession>
<evidence type="ECO:0000259" key="9">
    <source>
        <dbReference type="PROSITE" id="PS51755"/>
    </source>
</evidence>
<sequence>MTRKIMLLEDDKSLIDGLMYTLSKEGYEVVVAQTIAEAAKILAVQRFDLLLLDVTLPDGTGFELCKDVRDRGNRVPIIFLTASDQELSVIRGLDSGGDDYITKPFKIGELQSRIRALLRRAEQRGTGPSEVEPIVSGDIYVDLVNHQVMRSGEPLNLTAAEYRLLVLFLRHTGQVLTRQKILEALWDHAGDFVDDNTLSVYVRRLREKVELNPSKPERLVTVRGFGYQWQEVMQ</sequence>
<dbReference type="SUPFAM" id="SSF52172">
    <property type="entry name" value="CheY-like"/>
    <property type="match status" value="1"/>
</dbReference>
<dbReference type="Gene3D" id="1.10.10.10">
    <property type="entry name" value="Winged helix-like DNA-binding domain superfamily/Winged helix DNA-binding domain"/>
    <property type="match status" value="1"/>
</dbReference>
<dbReference type="Pfam" id="PF00072">
    <property type="entry name" value="Response_reg"/>
    <property type="match status" value="1"/>
</dbReference>
<dbReference type="InterPro" id="IPR039420">
    <property type="entry name" value="WalR-like"/>
</dbReference>
<comment type="caution">
    <text evidence="10">The sequence shown here is derived from an EMBL/GenBank/DDBJ whole genome shotgun (WGS) entry which is preliminary data.</text>
</comment>
<proteinExistence type="predicted"/>
<keyword evidence="2" id="KW-0805">Transcription regulation</keyword>
<feature type="modified residue" description="4-aspartylphosphate" evidence="6">
    <location>
        <position position="53"/>
    </location>
</feature>
<evidence type="ECO:0000256" key="6">
    <source>
        <dbReference type="PROSITE-ProRule" id="PRU00169"/>
    </source>
</evidence>
<dbReference type="Gene3D" id="3.40.50.2300">
    <property type="match status" value="1"/>
</dbReference>
<evidence type="ECO:0000256" key="3">
    <source>
        <dbReference type="ARBA" id="ARBA00023125"/>
    </source>
</evidence>
<dbReference type="Pfam" id="PF00486">
    <property type="entry name" value="Trans_reg_C"/>
    <property type="match status" value="1"/>
</dbReference>
<evidence type="ECO:0000256" key="7">
    <source>
        <dbReference type="PROSITE-ProRule" id="PRU01091"/>
    </source>
</evidence>
<keyword evidence="4" id="KW-0804">Transcription</keyword>